<dbReference type="Gene3D" id="3.40.50.150">
    <property type="entry name" value="Vaccinia Virus protein VP39"/>
    <property type="match status" value="1"/>
</dbReference>
<dbReference type="Proteomes" id="UP000193067">
    <property type="component" value="Unassembled WGS sequence"/>
</dbReference>
<dbReference type="PANTHER" id="PTHR43591">
    <property type="entry name" value="METHYLTRANSFERASE"/>
    <property type="match status" value="1"/>
</dbReference>
<evidence type="ECO:0000259" key="2">
    <source>
        <dbReference type="Pfam" id="PF13649"/>
    </source>
</evidence>
<dbReference type="InterPro" id="IPR029063">
    <property type="entry name" value="SAM-dependent_MTases_sf"/>
</dbReference>
<dbReference type="SUPFAM" id="SSF53335">
    <property type="entry name" value="S-adenosyl-L-methionine-dependent methyltransferases"/>
    <property type="match status" value="1"/>
</dbReference>
<feature type="compositionally biased region" description="Polar residues" evidence="1">
    <location>
        <begin position="617"/>
        <end position="633"/>
    </location>
</feature>
<proteinExistence type="predicted"/>
<evidence type="ECO:0000256" key="1">
    <source>
        <dbReference type="SAM" id="MobiDB-lite"/>
    </source>
</evidence>
<dbReference type="InterPro" id="IPR041698">
    <property type="entry name" value="Methyltransf_25"/>
</dbReference>
<feature type="region of interest" description="Disordered" evidence="1">
    <location>
        <begin position="75"/>
        <end position="185"/>
    </location>
</feature>
<dbReference type="PANTHER" id="PTHR43591:SF24">
    <property type="entry name" value="2-METHOXY-6-POLYPRENYL-1,4-BENZOQUINOL METHYLASE, MITOCHONDRIAL"/>
    <property type="match status" value="1"/>
</dbReference>
<feature type="region of interest" description="Disordered" evidence="1">
    <location>
        <begin position="383"/>
        <end position="416"/>
    </location>
</feature>
<feature type="compositionally biased region" description="Basic and acidic residues" evidence="1">
    <location>
        <begin position="81"/>
        <end position="92"/>
    </location>
</feature>
<feature type="region of interest" description="Disordered" evidence="1">
    <location>
        <begin position="826"/>
        <end position="876"/>
    </location>
</feature>
<dbReference type="GO" id="GO:0008168">
    <property type="term" value="F:methyltransferase activity"/>
    <property type="evidence" value="ECO:0007669"/>
    <property type="project" value="TreeGrafter"/>
</dbReference>
<dbReference type="EMBL" id="KZ084088">
    <property type="protein sequence ID" value="OSD07516.1"/>
    <property type="molecule type" value="Genomic_DNA"/>
</dbReference>
<feature type="compositionally biased region" description="Polar residues" evidence="1">
    <location>
        <begin position="834"/>
        <end position="847"/>
    </location>
</feature>
<gene>
    <name evidence="3" type="ORF">PYCCODRAFT_1463755</name>
</gene>
<feature type="domain" description="Methyltransferase" evidence="2">
    <location>
        <begin position="273"/>
        <end position="370"/>
    </location>
</feature>
<feature type="region of interest" description="Disordered" evidence="1">
    <location>
        <begin position="607"/>
        <end position="639"/>
    </location>
</feature>
<keyword evidence="4" id="KW-1185">Reference proteome</keyword>
<feature type="region of interest" description="Disordered" evidence="1">
    <location>
        <begin position="1"/>
        <end position="37"/>
    </location>
</feature>
<name>A0A1Y2J2B3_TRAC3</name>
<feature type="region of interest" description="Disordered" evidence="1">
    <location>
        <begin position="783"/>
        <end position="803"/>
    </location>
</feature>
<feature type="compositionally biased region" description="Basic and acidic residues" evidence="1">
    <location>
        <begin position="135"/>
        <end position="146"/>
    </location>
</feature>
<dbReference type="Pfam" id="PF13649">
    <property type="entry name" value="Methyltransf_25"/>
    <property type="match status" value="1"/>
</dbReference>
<dbReference type="CDD" id="cd02440">
    <property type="entry name" value="AdoMet_MTases"/>
    <property type="match status" value="1"/>
</dbReference>
<feature type="compositionally biased region" description="Polar residues" evidence="1">
    <location>
        <begin position="407"/>
        <end position="416"/>
    </location>
</feature>
<organism evidence="3 4">
    <name type="scientific">Trametes coccinea (strain BRFM310)</name>
    <name type="common">Pycnoporus coccineus</name>
    <dbReference type="NCBI Taxonomy" id="1353009"/>
    <lineage>
        <taxon>Eukaryota</taxon>
        <taxon>Fungi</taxon>
        <taxon>Dikarya</taxon>
        <taxon>Basidiomycota</taxon>
        <taxon>Agaricomycotina</taxon>
        <taxon>Agaricomycetes</taxon>
        <taxon>Polyporales</taxon>
        <taxon>Polyporaceae</taxon>
        <taxon>Trametes</taxon>
    </lineage>
</organism>
<dbReference type="AlphaFoldDB" id="A0A1Y2J2B3"/>
<evidence type="ECO:0000313" key="3">
    <source>
        <dbReference type="EMBL" id="OSD07516.1"/>
    </source>
</evidence>
<accession>A0A1Y2J2B3</accession>
<protein>
    <recommendedName>
        <fullName evidence="2">Methyltransferase domain-containing protein</fullName>
    </recommendedName>
</protein>
<sequence length="876" mass="97116">MIVRPTVSSSFSTRRSQSTPPRRRSNSAGAASAEASPALPASAHLLVQALHPSSKTIPDPLLRSLSGKRKLFRLKRPSGSHSDKSGLHEDHVPPTTPSSSSAVPPRPARNPARLHSYQGPSTADAPDPSPAHDGALSDHPRSDAQEMKPTGDAADWEFPLPRGSEFPLQRKKSKSSKGSAKRAMQDENAKNELLFSTLDRAILEELRQKMRAREDQFVIRSGRKYHAFPAEEVPYPRSYDRQVVDLDVWDNLWQQQLGGSITMHVFKTAPARVLELGCGTGTWILNAAREWKDSLFVGVDVVPLHPDLIQVGSFDLASRITWVQANFLERLPFPNEEFDYVRIVRVARGVPEDKWDGLLEEVTRVMKPGGAFEMWEEDLRFPGSSRETDSVIDAPEPRHVSPPTPPQTDSSHSSEQATPLAVYALPVHRSLAFSYSFDDVLRVKGALLQDDTLRPLRAVPSNSKISSTPMLLRTIERPPINPHDHSLLETIYDEMHAVRFINLEPLSLLTNLLPLHFRDVRAPPPVVINFPPPRVAPSTAGKASMLFAVRHTDPPMGQSSLDGEEQIQTTTGRSSMSVLNGREVAKGSPFIGIDTTRYSGISPAALRRSTLPPVPRSTYSERTSRAQASSLNPDTVPPLHGMNPLPNKTINFDPRALNLILALRVQEVLACAEPMWDWVVDFQETVACSSSTRGRASDHLAFASSRRRRHPKQEALMELTREQFDELLRRFELDMKSRMYLGTALEDRMGWGPCSPSTSEERESYEAMCAAWAEYERRVKAGSNTRSRGFSSSPSPLSRQSNLRTEVPLAHDDNHMLPPLSFDAERAPRRTSEPGHTSVKTAPSNSWPGYAAGPSLSEDSPPPSSRAGRIFVAWKA</sequence>
<evidence type="ECO:0000313" key="4">
    <source>
        <dbReference type="Proteomes" id="UP000193067"/>
    </source>
</evidence>
<dbReference type="OrthoDB" id="2013972at2759"/>
<reference evidence="3 4" key="1">
    <citation type="journal article" date="2015" name="Biotechnol. Biofuels">
        <title>Enhanced degradation of softwood versus hardwood by the white-rot fungus Pycnoporus coccineus.</title>
        <authorList>
            <person name="Couturier M."/>
            <person name="Navarro D."/>
            <person name="Chevret D."/>
            <person name="Henrissat B."/>
            <person name="Piumi F."/>
            <person name="Ruiz-Duenas F.J."/>
            <person name="Martinez A.T."/>
            <person name="Grigoriev I.V."/>
            <person name="Riley R."/>
            <person name="Lipzen A."/>
            <person name="Berrin J.G."/>
            <person name="Master E.R."/>
            <person name="Rosso M.N."/>
        </authorList>
    </citation>
    <scope>NUCLEOTIDE SEQUENCE [LARGE SCALE GENOMIC DNA]</scope>
    <source>
        <strain evidence="3 4">BRFM310</strain>
    </source>
</reference>
<dbReference type="STRING" id="1353009.A0A1Y2J2B3"/>
<feature type="compositionally biased region" description="Low complexity" evidence="1">
    <location>
        <begin position="119"/>
        <end position="134"/>
    </location>
</feature>